<dbReference type="PANTHER" id="PTHR34383">
    <property type="entry name" value="POLYPHOSPHATE:AMP PHOSPHOTRANSFERASE-RELATED"/>
    <property type="match status" value="1"/>
</dbReference>
<dbReference type="SUPFAM" id="SSF52540">
    <property type="entry name" value="P-loop containing nucleoside triphosphate hydrolases"/>
    <property type="match status" value="2"/>
</dbReference>
<feature type="domain" description="Polyphosphate kinase-2-related" evidence="1">
    <location>
        <begin position="11"/>
        <end position="233"/>
    </location>
</feature>
<keyword evidence="2" id="KW-0808">Transferase</keyword>
<dbReference type="RefSeq" id="WP_390276226.1">
    <property type="nucleotide sequence ID" value="NZ_JBHRYH010000002.1"/>
</dbReference>
<dbReference type="Gene3D" id="3.40.50.300">
    <property type="entry name" value="P-loop containing nucleotide triphosphate hydrolases"/>
    <property type="match status" value="2"/>
</dbReference>
<organism evidence="2 3">
    <name type="scientific">Vogesella amnigena</name>
    <dbReference type="NCBI Taxonomy" id="1507449"/>
    <lineage>
        <taxon>Bacteria</taxon>
        <taxon>Pseudomonadati</taxon>
        <taxon>Pseudomonadota</taxon>
        <taxon>Betaproteobacteria</taxon>
        <taxon>Neisseriales</taxon>
        <taxon>Chromobacteriaceae</taxon>
        <taxon>Vogesella</taxon>
    </lineage>
</organism>
<dbReference type="InterPro" id="IPR027417">
    <property type="entry name" value="P-loop_NTPase"/>
</dbReference>
<accession>A0ABV7TNI5</accession>
<feature type="domain" description="Polyphosphate kinase-2-related" evidence="1">
    <location>
        <begin position="267"/>
        <end position="489"/>
    </location>
</feature>
<proteinExistence type="predicted"/>
<dbReference type="GO" id="GO:0016740">
    <property type="term" value="F:transferase activity"/>
    <property type="evidence" value="ECO:0007669"/>
    <property type="project" value="UniProtKB-KW"/>
</dbReference>
<dbReference type="NCBIfam" id="TIGR03708">
    <property type="entry name" value="poly_P_AMP_trns"/>
    <property type="match status" value="1"/>
</dbReference>
<reference evidence="3" key="1">
    <citation type="journal article" date="2019" name="Int. J. Syst. Evol. Microbiol.">
        <title>The Global Catalogue of Microorganisms (GCM) 10K type strain sequencing project: providing services to taxonomists for standard genome sequencing and annotation.</title>
        <authorList>
            <consortium name="The Broad Institute Genomics Platform"/>
            <consortium name="The Broad Institute Genome Sequencing Center for Infectious Disease"/>
            <person name="Wu L."/>
            <person name="Ma J."/>
        </authorList>
    </citation>
    <scope>NUCLEOTIDE SEQUENCE [LARGE SCALE GENOMIC DNA]</scope>
    <source>
        <strain evidence="3">KCTC 42195</strain>
    </source>
</reference>
<name>A0ABV7TNI5_9NEIS</name>
<dbReference type="EC" id="2.7.4.33" evidence="2"/>
<protein>
    <submittedName>
        <fullName evidence="2">Polyphosphate:AMP phosphotransferase</fullName>
        <ecNumber evidence="2">2.7.4.33</ecNumber>
    </submittedName>
</protein>
<comment type="caution">
    <text evidence="2">The sequence shown here is derived from an EMBL/GenBank/DDBJ whole genome shotgun (WGS) entry which is preliminary data.</text>
</comment>
<dbReference type="InterPro" id="IPR022488">
    <property type="entry name" value="PPK2-related"/>
</dbReference>
<keyword evidence="3" id="KW-1185">Reference proteome</keyword>
<dbReference type="Proteomes" id="UP001595636">
    <property type="component" value="Unassembled WGS sequence"/>
</dbReference>
<dbReference type="Pfam" id="PF03976">
    <property type="entry name" value="PPK2"/>
    <property type="match status" value="2"/>
</dbReference>
<evidence type="ECO:0000313" key="2">
    <source>
        <dbReference type="EMBL" id="MFC3624834.1"/>
    </source>
</evidence>
<dbReference type="InterPro" id="IPR022489">
    <property type="entry name" value="PolyP_AMP_Tfrase"/>
</dbReference>
<sequence length="493" mass="57417">MFESAELGHVIDKNTYKAEEAALREALLDAQYELRQRADCPVLILIHGMDGAGRGETLNQINEWLDPRLIHTAAFDKPNDDARERPWMWRYWRELPQKGRIGMFFGSYYSDAMFERVDGGSRDALDRKLFDILRLERMLTNDGVLVLKFWLHLTRDAQKKRFKALEKDPATAWRVREADWKHLEQYDRIKKTAEHIMRLTNTSNSPWLVVNGEDANYRSLTVGRALLSALKQRLEMDHSWQPRSDAAPITPSLDNKLLLESLPLDQQLSKSDYLQQLEALQGRLNKLTRHPKFGEHSLVLVFEGNDAAGKGGAIRRITQALDARRYRVVPIAAPTDEERAQPWLWRFWRHVPGKGKVTIFDRSWYGRVLVERVEGFAATPDWMRGYYEINDFEHQLHENGAVVLKFWLAISAEEQLTRFKAREETGFKRFKITEEDWRNRDKWDAYKLAVCDMVDRTSTTAVPWTLVPANNKYYARIKVLTTVCEALEARLGN</sequence>
<evidence type="ECO:0000313" key="3">
    <source>
        <dbReference type="Proteomes" id="UP001595636"/>
    </source>
</evidence>
<evidence type="ECO:0000259" key="1">
    <source>
        <dbReference type="Pfam" id="PF03976"/>
    </source>
</evidence>
<dbReference type="PANTHER" id="PTHR34383:SF3">
    <property type="entry name" value="POLYPHOSPHATE:AMP PHOSPHOTRANSFERASE"/>
    <property type="match status" value="1"/>
</dbReference>
<dbReference type="EMBL" id="JBHRYH010000002">
    <property type="protein sequence ID" value="MFC3624834.1"/>
    <property type="molecule type" value="Genomic_DNA"/>
</dbReference>
<gene>
    <name evidence="2" type="primary">pap</name>
    <name evidence="2" type="ORF">ACFOKJ_01555</name>
</gene>